<name>A0A6G1MLK8_ORBOL</name>
<proteinExistence type="predicted"/>
<protein>
    <submittedName>
        <fullName evidence="1">Uncharacterized protein</fullName>
    </submittedName>
</protein>
<sequence length="464" mass="54130">MEYLALDIVLIVFDLLPLDDIECLRTAYARCDVFVELADDYIARNIHRKVLSISESQMVEFVDSDHEFSGCTFYPLHNRLRISDVVFESSIGPVTATWRDWTGWQLDLKMSSLNVDEHTNEESPQRWRWKWDPMPSTPSQQPRLVSLMIEQEPASYRALQISSTNFLAFQSYYPRSIFQPKQGIIYRNILQKTTPEERKIYFDSSASFSPVFSCLHHLETLILEAPSNYYYKNEEWWYHDKGESEMLGRRSPGTVFYPLEPLYDRLSMMPNLTTLHIALPVQEGVSLADDADILNKVLKESPSLKSLCLSEMPPRTSFNLEKVDFTLTPYLQSFQLLCLSSPSTRGHLWKPLYPNVLGFKVEAAAAIDTQKITEHFKKFSYMRDFHSLTVRILIGDEIFGDGINGGEFWWNTARMEHYWTTGSNRNIVYSRQELCHVWDPFDQYPYFPEGNYSDMFQLDDAYIL</sequence>
<accession>A0A6G1MLK8</accession>
<organism evidence="1 2">
    <name type="scientific">Orbilia oligospora</name>
    <name type="common">Nematode-trapping fungus</name>
    <name type="synonym">Arthrobotrys oligospora</name>
    <dbReference type="NCBI Taxonomy" id="2813651"/>
    <lineage>
        <taxon>Eukaryota</taxon>
        <taxon>Fungi</taxon>
        <taxon>Dikarya</taxon>
        <taxon>Ascomycota</taxon>
        <taxon>Pezizomycotina</taxon>
        <taxon>Orbiliomycetes</taxon>
        <taxon>Orbiliales</taxon>
        <taxon>Orbiliaceae</taxon>
        <taxon>Orbilia</taxon>
    </lineage>
</organism>
<reference evidence="1 2" key="1">
    <citation type="submission" date="2019-06" db="EMBL/GenBank/DDBJ databases">
        <authorList>
            <person name="Palmer J.M."/>
        </authorList>
    </citation>
    <scope>NUCLEOTIDE SEQUENCE [LARGE SCALE GENOMIC DNA]</scope>
    <source>
        <strain evidence="1 2">TWF191</strain>
    </source>
</reference>
<evidence type="ECO:0000313" key="2">
    <source>
        <dbReference type="Proteomes" id="UP000483672"/>
    </source>
</evidence>
<dbReference type="EMBL" id="WIPF01000002">
    <property type="protein sequence ID" value="KAF3231905.1"/>
    <property type="molecule type" value="Genomic_DNA"/>
</dbReference>
<evidence type="ECO:0000313" key="1">
    <source>
        <dbReference type="EMBL" id="KAF3231905.1"/>
    </source>
</evidence>
<dbReference type="Proteomes" id="UP000483672">
    <property type="component" value="Unassembled WGS sequence"/>
</dbReference>
<comment type="caution">
    <text evidence="1">The sequence shown here is derived from an EMBL/GenBank/DDBJ whole genome shotgun (WGS) entry which is preliminary data.</text>
</comment>
<gene>
    <name evidence="1" type="ORF">TWF191_003881</name>
</gene>
<dbReference type="AlphaFoldDB" id="A0A6G1MLK8"/>